<feature type="domain" description="HTH iclR-type" evidence="4">
    <location>
        <begin position="5"/>
        <end position="65"/>
    </location>
</feature>
<organism evidence="6 7">
    <name type="scientific">Egicoccus halophilus</name>
    <dbReference type="NCBI Taxonomy" id="1670830"/>
    <lineage>
        <taxon>Bacteria</taxon>
        <taxon>Bacillati</taxon>
        <taxon>Actinomycetota</taxon>
        <taxon>Nitriliruptoria</taxon>
        <taxon>Egicoccales</taxon>
        <taxon>Egicoccaceae</taxon>
        <taxon>Egicoccus</taxon>
    </lineage>
</organism>
<dbReference type="GO" id="GO:0003700">
    <property type="term" value="F:DNA-binding transcription factor activity"/>
    <property type="evidence" value="ECO:0007669"/>
    <property type="project" value="TreeGrafter"/>
</dbReference>
<dbReference type="InterPro" id="IPR050707">
    <property type="entry name" value="HTH_MetabolicPath_Reg"/>
</dbReference>
<dbReference type="PANTHER" id="PTHR30136:SF34">
    <property type="entry name" value="TRANSCRIPTIONAL REGULATOR"/>
    <property type="match status" value="1"/>
</dbReference>
<reference evidence="6" key="1">
    <citation type="journal article" date="2014" name="Int. J. Syst. Evol. Microbiol.">
        <title>Complete genome sequence of Corynebacterium casei LMG S-19264T (=DSM 44701T), isolated from a smear-ripened cheese.</title>
        <authorList>
            <consortium name="US DOE Joint Genome Institute (JGI-PGF)"/>
            <person name="Walter F."/>
            <person name="Albersmeier A."/>
            <person name="Kalinowski J."/>
            <person name="Ruckert C."/>
        </authorList>
    </citation>
    <scope>NUCLEOTIDE SEQUENCE</scope>
    <source>
        <strain evidence="6">CGMCC 1.14988</strain>
    </source>
</reference>
<dbReference type="SUPFAM" id="SSF46785">
    <property type="entry name" value="Winged helix' DNA-binding domain"/>
    <property type="match status" value="1"/>
</dbReference>
<dbReference type="InterPro" id="IPR036388">
    <property type="entry name" value="WH-like_DNA-bd_sf"/>
</dbReference>
<evidence type="ECO:0000313" key="6">
    <source>
        <dbReference type="EMBL" id="GGI04124.1"/>
    </source>
</evidence>
<dbReference type="GO" id="GO:0003677">
    <property type="term" value="F:DNA binding"/>
    <property type="evidence" value="ECO:0007669"/>
    <property type="project" value="UniProtKB-KW"/>
</dbReference>
<sequence>MSESVRAFERGLRVIRSFTAEAPEQTLAEVARATELNRATARRFLMTLEELGYVRRVGDRFALSPRVLDLGYAYVSSFGVPQLALPYLETLSERVSEASSVGVLDDTEVVYVARVPAKRVMTVSIGLGTRFPAYRTSLGRALLAALPDAEATAIFARSDRRDPTPRTVDDPDELRTRLSEVRERGYALVDQELEIGVRSIAAPLRDATGRTVAAVNVSTHVNRTGKQELQQRFVPALLRAAADIEHALANRPN</sequence>
<evidence type="ECO:0000256" key="3">
    <source>
        <dbReference type="ARBA" id="ARBA00023163"/>
    </source>
</evidence>
<protein>
    <submittedName>
        <fullName evidence="6">IclR family transcriptional regulator</fullName>
    </submittedName>
</protein>
<dbReference type="InterPro" id="IPR014757">
    <property type="entry name" value="Tscrpt_reg_IclR_C"/>
</dbReference>
<comment type="caution">
    <text evidence="6">The sequence shown here is derived from an EMBL/GenBank/DDBJ whole genome shotgun (WGS) entry which is preliminary data.</text>
</comment>
<dbReference type="Gene3D" id="1.10.10.10">
    <property type="entry name" value="Winged helix-like DNA-binding domain superfamily/Winged helix DNA-binding domain"/>
    <property type="match status" value="1"/>
</dbReference>
<dbReference type="Pfam" id="PF09339">
    <property type="entry name" value="HTH_IclR"/>
    <property type="match status" value="1"/>
</dbReference>
<keyword evidence="1" id="KW-0805">Transcription regulation</keyword>
<dbReference type="PROSITE" id="PS51078">
    <property type="entry name" value="ICLR_ED"/>
    <property type="match status" value="1"/>
</dbReference>
<dbReference type="NCBIfam" id="TIGR02431">
    <property type="entry name" value="pcaR_pcaU"/>
    <property type="match status" value="1"/>
</dbReference>
<evidence type="ECO:0000259" key="4">
    <source>
        <dbReference type="PROSITE" id="PS51077"/>
    </source>
</evidence>
<reference evidence="6" key="2">
    <citation type="submission" date="2020-09" db="EMBL/GenBank/DDBJ databases">
        <authorList>
            <person name="Sun Q."/>
            <person name="Zhou Y."/>
        </authorList>
    </citation>
    <scope>NUCLEOTIDE SEQUENCE</scope>
    <source>
        <strain evidence="6">CGMCC 1.14988</strain>
    </source>
</reference>
<dbReference type="SUPFAM" id="SSF55781">
    <property type="entry name" value="GAF domain-like"/>
    <property type="match status" value="1"/>
</dbReference>
<keyword evidence="2" id="KW-0238">DNA-binding</keyword>
<dbReference type="Pfam" id="PF01614">
    <property type="entry name" value="IclR_C"/>
    <property type="match status" value="1"/>
</dbReference>
<accession>A0A8J3ACW9</accession>
<dbReference type="InterPro" id="IPR036390">
    <property type="entry name" value="WH_DNA-bd_sf"/>
</dbReference>
<dbReference type="OrthoDB" id="60629at2"/>
<dbReference type="InterPro" id="IPR005471">
    <property type="entry name" value="Tscrpt_reg_IclR_N"/>
</dbReference>
<dbReference type="RefSeq" id="WP_130650768.1">
    <property type="nucleotide sequence ID" value="NZ_BMHA01000002.1"/>
</dbReference>
<evidence type="ECO:0000313" key="7">
    <source>
        <dbReference type="Proteomes" id="UP000650511"/>
    </source>
</evidence>
<dbReference type="EMBL" id="BMHA01000002">
    <property type="protein sequence ID" value="GGI04124.1"/>
    <property type="molecule type" value="Genomic_DNA"/>
</dbReference>
<gene>
    <name evidence="6" type="primary">pcaR</name>
    <name evidence="6" type="ORF">GCM10011354_07490</name>
</gene>
<evidence type="ECO:0000256" key="1">
    <source>
        <dbReference type="ARBA" id="ARBA00023015"/>
    </source>
</evidence>
<dbReference type="GO" id="GO:0045892">
    <property type="term" value="P:negative regulation of DNA-templated transcription"/>
    <property type="evidence" value="ECO:0007669"/>
    <property type="project" value="TreeGrafter"/>
</dbReference>
<dbReference type="Gene3D" id="3.30.450.40">
    <property type="match status" value="1"/>
</dbReference>
<dbReference type="GO" id="GO:0045893">
    <property type="term" value="P:positive regulation of DNA-templated transcription"/>
    <property type="evidence" value="ECO:0007669"/>
    <property type="project" value="InterPro"/>
</dbReference>
<feature type="domain" description="IclR-ED" evidence="5">
    <location>
        <begin position="66"/>
        <end position="250"/>
    </location>
</feature>
<name>A0A8J3ACW9_9ACTN</name>
<dbReference type="Proteomes" id="UP000650511">
    <property type="component" value="Unassembled WGS sequence"/>
</dbReference>
<dbReference type="InterPro" id="IPR029016">
    <property type="entry name" value="GAF-like_dom_sf"/>
</dbReference>
<proteinExistence type="predicted"/>
<dbReference type="GO" id="GO:0046278">
    <property type="term" value="P:3,4-dihydroxybenzoate metabolic process"/>
    <property type="evidence" value="ECO:0007669"/>
    <property type="project" value="InterPro"/>
</dbReference>
<dbReference type="AlphaFoldDB" id="A0A8J3ACW9"/>
<dbReference type="PANTHER" id="PTHR30136">
    <property type="entry name" value="HELIX-TURN-HELIX TRANSCRIPTIONAL REGULATOR, ICLR FAMILY"/>
    <property type="match status" value="1"/>
</dbReference>
<keyword evidence="7" id="KW-1185">Reference proteome</keyword>
<evidence type="ECO:0000256" key="2">
    <source>
        <dbReference type="ARBA" id="ARBA00023125"/>
    </source>
</evidence>
<keyword evidence="3" id="KW-0804">Transcription</keyword>
<dbReference type="SMART" id="SM00346">
    <property type="entry name" value="HTH_ICLR"/>
    <property type="match status" value="1"/>
</dbReference>
<dbReference type="InterPro" id="IPR012794">
    <property type="entry name" value="PcaR_PcaU"/>
</dbReference>
<dbReference type="PROSITE" id="PS51077">
    <property type="entry name" value="HTH_ICLR"/>
    <property type="match status" value="1"/>
</dbReference>
<evidence type="ECO:0000259" key="5">
    <source>
        <dbReference type="PROSITE" id="PS51078"/>
    </source>
</evidence>